<name>A0ABN5Y8R1_MYCME</name>
<dbReference type="InterPro" id="IPR005804">
    <property type="entry name" value="FA_desaturase_dom"/>
</dbReference>
<feature type="domain" description="Fatty acid desaturase" evidence="13">
    <location>
        <begin position="9"/>
        <end position="223"/>
    </location>
</feature>
<evidence type="ECO:0000256" key="12">
    <source>
        <dbReference type="SAM" id="Phobius"/>
    </source>
</evidence>
<dbReference type="Pfam" id="PF00487">
    <property type="entry name" value="FA_desaturase"/>
    <property type="match status" value="1"/>
</dbReference>
<reference evidence="14 15" key="1">
    <citation type="journal article" date="2019" name="Emerg. Microbes Infect.">
        <title>Comprehensive subspecies identification of 175 nontuberculous mycobacteria species based on 7547 genomic profiles.</title>
        <authorList>
            <person name="Matsumoto Y."/>
            <person name="Kinjo T."/>
            <person name="Motooka D."/>
            <person name="Nabeya D."/>
            <person name="Jung N."/>
            <person name="Uechi K."/>
            <person name="Horii T."/>
            <person name="Iida T."/>
            <person name="Fujita J."/>
            <person name="Nakamura S."/>
        </authorList>
    </citation>
    <scope>NUCLEOTIDE SEQUENCE [LARGE SCALE GENOMIC DNA]</scope>
    <source>
        <strain evidence="14 15">JCM 12375</strain>
    </source>
</reference>
<evidence type="ECO:0000256" key="11">
    <source>
        <dbReference type="ARBA" id="ARBA00023136"/>
    </source>
</evidence>
<keyword evidence="7 12" id="KW-1133">Transmembrane helix</keyword>
<keyword evidence="8" id="KW-0560">Oxidoreductase</keyword>
<dbReference type="PANTHER" id="PTHR38674:SF1">
    <property type="entry name" value="ALKANE 1-MONOOXYGENASE 1"/>
    <property type="match status" value="1"/>
</dbReference>
<evidence type="ECO:0000256" key="2">
    <source>
        <dbReference type="ARBA" id="ARBA00010823"/>
    </source>
</evidence>
<comment type="subcellular location">
    <subcellularLocation>
        <location evidence="1">Cell inner membrane</location>
        <topology evidence="1">Multi-pass membrane protein</topology>
    </subcellularLocation>
</comment>
<dbReference type="InterPro" id="IPR033885">
    <property type="entry name" value="AlkB/XylM"/>
</dbReference>
<evidence type="ECO:0000313" key="14">
    <source>
        <dbReference type="EMBL" id="BBX34543.1"/>
    </source>
</evidence>
<keyword evidence="4" id="KW-0997">Cell inner membrane</keyword>
<keyword evidence="10" id="KW-0503">Monooxygenase</keyword>
<comment type="similarity">
    <text evidence="2">Belongs to the fatty acid desaturase type 1 family. AlkB subfamily.</text>
</comment>
<feature type="transmembrane region" description="Helical" evidence="12">
    <location>
        <begin position="140"/>
        <end position="158"/>
    </location>
</feature>
<sequence>MALGDKVGLMVTVGVIGGVGINAAHELGHKHERFEQRLSKIALAQTCYGHFFVEHNRGHHSRVATPADPASARLGENLYCFIPRSLLGGLRSALRSEARRLARAGLSQRTFGNHVLNAWLLSALLFTVVALWFGPIVLPWLLGQAVIGFCLLEIVNYIEHYGLRRQRLPSGRYEKVAPRHSWNSNTVVANVFLFHLQRHSDHHANPRRRYQTLRSFDDAPELPGGYGTMLVLALVPPLWRRVMDPLVLDHYGGEIGLAAVDSSRERRGVARYGQRNG</sequence>
<evidence type="ECO:0000256" key="10">
    <source>
        <dbReference type="ARBA" id="ARBA00023033"/>
    </source>
</evidence>
<protein>
    <recommendedName>
        <fullName evidence="13">Fatty acid desaturase domain-containing protein</fullName>
    </recommendedName>
</protein>
<dbReference type="EMBL" id="AP022567">
    <property type="protein sequence ID" value="BBX34543.1"/>
    <property type="molecule type" value="Genomic_DNA"/>
</dbReference>
<evidence type="ECO:0000256" key="3">
    <source>
        <dbReference type="ARBA" id="ARBA00022475"/>
    </source>
</evidence>
<evidence type="ECO:0000256" key="4">
    <source>
        <dbReference type="ARBA" id="ARBA00022519"/>
    </source>
</evidence>
<keyword evidence="11 12" id="KW-0472">Membrane</keyword>
<evidence type="ECO:0000256" key="7">
    <source>
        <dbReference type="ARBA" id="ARBA00022989"/>
    </source>
</evidence>
<organism evidence="14 15">
    <name type="scientific">Mycolicibacterium mageritense</name>
    <name type="common">Mycobacterium mageritense</name>
    <dbReference type="NCBI Taxonomy" id="53462"/>
    <lineage>
        <taxon>Bacteria</taxon>
        <taxon>Bacillati</taxon>
        <taxon>Actinomycetota</taxon>
        <taxon>Actinomycetes</taxon>
        <taxon>Mycobacteriales</taxon>
        <taxon>Mycobacteriaceae</taxon>
        <taxon>Mycolicibacterium</taxon>
    </lineage>
</organism>
<keyword evidence="3" id="KW-1003">Cell membrane</keyword>
<evidence type="ECO:0000256" key="1">
    <source>
        <dbReference type="ARBA" id="ARBA00004429"/>
    </source>
</evidence>
<dbReference type="PANTHER" id="PTHR38674">
    <property type="entry name" value="ALKANE 1-MONOOXYGENASE 1"/>
    <property type="match status" value="1"/>
</dbReference>
<evidence type="ECO:0000256" key="5">
    <source>
        <dbReference type="ARBA" id="ARBA00022692"/>
    </source>
</evidence>
<accession>A0ABN5Y8R1</accession>
<evidence type="ECO:0000313" key="15">
    <source>
        <dbReference type="Proteomes" id="UP000465622"/>
    </source>
</evidence>
<keyword evidence="6" id="KW-0479">Metal-binding</keyword>
<gene>
    <name evidence="14" type="ORF">MMAGJ_38250</name>
</gene>
<keyword evidence="9" id="KW-0408">Iron</keyword>
<dbReference type="CDD" id="cd03512">
    <property type="entry name" value="Alkane-hydroxylase"/>
    <property type="match status" value="1"/>
</dbReference>
<evidence type="ECO:0000256" key="9">
    <source>
        <dbReference type="ARBA" id="ARBA00023004"/>
    </source>
</evidence>
<evidence type="ECO:0000259" key="13">
    <source>
        <dbReference type="Pfam" id="PF00487"/>
    </source>
</evidence>
<dbReference type="Proteomes" id="UP000465622">
    <property type="component" value="Chromosome"/>
</dbReference>
<keyword evidence="5 12" id="KW-0812">Transmembrane</keyword>
<evidence type="ECO:0000256" key="6">
    <source>
        <dbReference type="ARBA" id="ARBA00022723"/>
    </source>
</evidence>
<proteinExistence type="inferred from homology"/>
<feature type="transmembrane region" description="Helical" evidence="12">
    <location>
        <begin position="115"/>
        <end position="134"/>
    </location>
</feature>
<keyword evidence="15" id="KW-1185">Reference proteome</keyword>
<evidence type="ECO:0000256" key="8">
    <source>
        <dbReference type="ARBA" id="ARBA00023002"/>
    </source>
</evidence>